<dbReference type="GO" id="GO:0009274">
    <property type="term" value="C:peptidoglycan-based cell wall"/>
    <property type="evidence" value="ECO:0007669"/>
    <property type="project" value="InterPro"/>
</dbReference>
<dbReference type="Gene3D" id="1.10.3810.10">
    <property type="entry name" value="Biosynthetic peptidoglycan transglycosylase-like"/>
    <property type="match status" value="1"/>
</dbReference>
<dbReference type="PANTHER" id="PTHR30400">
    <property type="entry name" value="MONOFUNCTIONAL BIOSYNTHETIC PEPTIDOGLYCAN TRANSGLYCOSYLASE"/>
    <property type="match status" value="1"/>
</dbReference>
<evidence type="ECO:0000313" key="14">
    <source>
        <dbReference type="Proteomes" id="UP000188573"/>
    </source>
</evidence>
<evidence type="ECO:0000256" key="7">
    <source>
        <dbReference type="ARBA" id="ARBA00022984"/>
    </source>
</evidence>
<keyword evidence="2 11" id="KW-0997">Cell inner membrane</keyword>
<feature type="domain" description="Glycosyl transferase family 51" evidence="12">
    <location>
        <begin position="71"/>
        <end position="238"/>
    </location>
</feature>
<evidence type="ECO:0000256" key="2">
    <source>
        <dbReference type="ARBA" id="ARBA00022519"/>
    </source>
</evidence>
<dbReference type="GO" id="GO:0016763">
    <property type="term" value="F:pentosyltransferase activity"/>
    <property type="evidence" value="ECO:0007669"/>
    <property type="project" value="InterPro"/>
</dbReference>
<sequence length="250" mass="29120">MIALKKTKQILTAVLRLFSLKWWKKNWQRIAIRFFFTIFAFILFFRFIPVPFSSYMVQQQVGHWLQGDFHYRARSTWVSLEKISPNMQLAVITAEDQKFPSHYGFDFAAIQKAFKHNGKSTRQIRGGSTISQQTAKNLMLWHGQSWLRKGLEVPATMLLELGWSKKRILEVYLNIAEFGEGIFGVEAASRFYFNKSAKNLTQSEAALLAAVLPNPIIYKVKKPSALVRKKQQWIIRQMRNLGINYLKQLD</sequence>
<dbReference type="SUPFAM" id="SSF53955">
    <property type="entry name" value="Lysozyme-like"/>
    <property type="match status" value="1"/>
</dbReference>
<keyword evidence="5 11" id="KW-0812">Transmembrane</keyword>
<dbReference type="GO" id="GO:0071555">
    <property type="term" value="P:cell wall organization"/>
    <property type="evidence" value="ECO:0007669"/>
    <property type="project" value="UniProtKB-KW"/>
</dbReference>
<comment type="caution">
    <text evidence="13">The sequence shown here is derived from an EMBL/GenBank/DDBJ whole genome shotgun (WGS) entry which is preliminary data.</text>
</comment>
<evidence type="ECO:0000256" key="6">
    <source>
        <dbReference type="ARBA" id="ARBA00022960"/>
    </source>
</evidence>
<keyword evidence="6 11" id="KW-0133">Cell shape</keyword>
<evidence type="ECO:0000256" key="8">
    <source>
        <dbReference type="ARBA" id="ARBA00022989"/>
    </source>
</evidence>
<evidence type="ECO:0000256" key="3">
    <source>
        <dbReference type="ARBA" id="ARBA00022676"/>
    </source>
</evidence>
<comment type="function">
    <text evidence="11">Peptidoglycan polymerase that catalyzes glycan chain elongation from lipid-linked precursors.</text>
</comment>
<dbReference type="EC" id="2.4.99.28" evidence="11"/>
<keyword evidence="4 11" id="KW-0808">Transferase</keyword>
<dbReference type="GO" id="GO:0009252">
    <property type="term" value="P:peptidoglycan biosynthetic process"/>
    <property type="evidence" value="ECO:0007669"/>
    <property type="project" value="UniProtKB-UniRule"/>
</dbReference>
<reference evidence="13 14" key="1">
    <citation type="submission" date="2016-10" db="EMBL/GenBank/DDBJ databases">
        <title>Rodentibacter gen. nov. and new species.</title>
        <authorList>
            <person name="Christensen H."/>
        </authorList>
    </citation>
    <scope>NUCLEOTIDE SEQUENCE [LARGE SCALE GENOMIC DNA]</scope>
    <source>
        <strain evidence="13 14">Ac81</strain>
    </source>
</reference>
<feature type="transmembrane region" description="Helical" evidence="11">
    <location>
        <begin position="30"/>
        <end position="48"/>
    </location>
</feature>
<evidence type="ECO:0000256" key="4">
    <source>
        <dbReference type="ARBA" id="ARBA00022679"/>
    </source>
</evidence>
<dbReference type="UniPathway" id="UPA00219"/>
<dbReference type="HAMAP" id="MF_00766">
    <property type="entry name" value="PGT_MtgA"/>
    <property type="match status" value="1"/>
</dbReference>
<dbReference type="InterPro" id="IPR023346">
    <property type="entry name" value="Lysozyme-like_dom_sf"/>
</dbReference>
<comment type="subcellular location">
    <subcellularLocation>
        <location evidence="11">Cell inner membrane</location>
        <topology evidence="11">Single-pass membrane protein</topology>
    </subcellularLocation>
</comment>
<keyword evidence="7 11" id="KW-0573">Peptidoglycan synthesis</keyword>
<evidence type="ECO:0000256" key="1">
    <source>
        <dbReference type="ARBA" id="ARBA00022475"/>
    </source>
</evidence>
<evidence type="ECO:0000256" key="10">
    <source>
        <dbReference type="ARBA" id="ARBA00023316"/>
    </source>
</evidence>
<keyword evidence="8 11" id="KW-1133">Transmembrane helix</keyword>
<dbReference type="NCBIfam" id="TIGR02070">
    <property type="entry name" value="mono_pep_trsgly"/>
    <property type="match status" value="1"/>
</dbReference>
<keyword evidence="14" id="KW-1185">Reference proteome</keyword>
<dbReference type="Proteomes" id="UP000188573">
    <property type="component" value="Unassembled WGS sequence"/>
</dbReference>
<comment type="catalytic activity">
    <reaction evidence="11">
        <text>[GlcNAc-(1-&gt;4)-Mur2Ac(oyl-L-Ala-gamma-D-Glu-L-Lys-D-Ala-D-Ala)](n)-di-trans,octa-cis-undecaprenyl diphosphate + beta-D-GlcNAc-(1-&gt;4)-Mur2Ac(oyl-L-Ala-gamma-D-Glu-L-Lys-D-Ala-D-Ala)-di-trans,octa-cis-undecaprenyl diphosphate = [GlcNAc-(1-&gt;4)-Mur2Ac(oyl-L-Ala-gamma-D-Glu-L-Lys-D-Ala-D-Ala)](n+1)-di-trans,octa-cis-undecaprenyl diphosphate + di-trans,octa-cis-undecaprenyl diphosphate + H(+)</text>
        <dbReference type="Rhea" id="RHEA:23708"/>
        <dbReference type="Rhea" id="RHEA-COMP:9602"/>
        <dbReference type="Rhea" id="RHEA-COMP:9603"/>
        <dbReference type="ChEBI" id="CHEBI:15378"/>
        <dbReference type="ChEBI" id="CHEBI:58405"/>
        <dbReference type="ChEBI" id="CHEBI:60033"/>
        <dbReference type="ChEBI" id="CHEBI:78435"/>
        <dbReference type="EC" id="2.4.99.28"/>
    </reaction>
</comment>
<evidence type="ECO:0000259" key="12">
    <source>
        <dbReference type="Pfam" id="PF00912"/>
    </source>
</evidence>
<dbReference type="RefSeq" id="WP_077496649.1">
    <property type="nucleotide sequence ID" value="NZ_MLAG01000028.1"/>
</dbReference>
<keyword evidence="3 11" id="KW-0328">Glycosyltransferase</keyword>
<dbReference type="AlphaFoldDB" id="A0A1V3KY21"/>
<organism evidence="13 14">
    <name type="scientific">Rodentibacter ratti</name>
    <dbReference type="NCBI Taxonomy" id="1906745"/>
    <lineage>
        <taxon>Bacteria</taxon>
        <taxon>Pseudomonadati</taxon>
        <taxon>Pseudomonadota</taxon>
        <taxon>Gammaproteobacteria</taxon>
        <taxon>Pasteurellales</taxon>
        <taxon>Pasteurellaceae</taxon>
        <taxon>Rodentibacter</taxon>
    </lineage>
</organism>
<dbReference type="EMBL" id="MLAG01000028">
    <property type="protein sequence ID" value="OOF82551.1"/>
    <property type="molecule type" value="Genomic_DNA"/>
</dbReference>
<name>A0A1V3KY21_9PAST</name>
<dbReference type="Pfam" id="PF00912">
    <property type="entry name" value="Transgly"/>
    <property type="match status" value="1"/>
</dbReference>
<keyword evidence="10 11" id="KW-0961">Cell wall biogenesis/degradation</keyword>
<evidence type="ECO:0000256" key="5">
    <source>
        <dbReference type="ARBA" id="ARBA00022692"/>
    </source>
</evidence>
<proteinExistence type="inferred from homology"/>
<dbReference type="GO" id="GO:0008955">
    <property type="term" value="F:peptidoglycan glycosyltransferase activity"/>
    <property type="evidence" value="ECO:0007669"/>
    <property type="project" value="UniProtKB-UniRule"/>
</dbReference>
<evidence type="ECO:0000256" key="9">
    <source>
        <dbReference type="ARBA" id="ARBA00023136"/>
    </source>
</evidence>
<dbReference type="InterPro" id="IPR036950">
    <property type="entry name" value="PBP_transglycosylase"/>
</dbReference>
<dbReference type="GO" id="GO:0005886">
    <property type="term" value="C:plasma membrane"/>
    <property type="evidence" value="ECO:0007669"/>
    <property type="project" value="UniProtKB-SubCell"/>
</dbReference>
<comment type="pathway">
    <text evidence="11">Cell wall biogenesis; peptidoglycan biosynthesis.</text>
</comment>
<keyword evidence="1 11" id="KW-1003">Cell membrane</keyword>
<evidence type="ECO:0000313" key="13">
    <source>
        <dbReference type="EMBL" id="OOF82551.1"/>
    </source>
</evidence>
<dbReference type="GO" id="GO:0008360">
    <property type="term" value="P:regulation of cell shape"/>
    <property type="evidence" value="ECO:0007669"/>
    <property type="project" value="UniProtKB-KW"/>
</dbReference>
<keyword evidence="9 11" id="KW-0472">Membrane</keyword>
<evidence type="ECO:0000256" key="11">
    <source>
        <dbReference type="HAMAP-Rule" id="MF_00766"/>
    </source>
</evidence>
<dbReference type="InterPro" id="IPR001264">
    <property type="entry name" value="Glyco_trans_51"/>
</dbReference>
<accession>A0A1V3KY21</accession>
<dbReference type="InterPro" id="IPR011812">
    <property type="entry name" value="Pep_trsgly"/>
</dbReference>
<gene>
    <name evidence="11" type="primary">mtgA</name>
    <name evidence="13" type="ORF">BKG92_06495</name>
</gene>
<protein>
    <recommendedName>
        <fullName evidence="11">Biosynthetic peptidoglycan transglycosylase</fullName>
        <ecNumber evidence="11">2.4.99.28</ecNumber>
    </recommendedName>
    <alternativeName>
        <fullName evidence="11">Glycan polymerase</fullName>
    </alternativeName>
    <alternativeName>
        <fullName evidence="11">Peptidoglycan glycosyltransferase MtgA</fullName>
        <shortName evidence="11">PGT</shortName>
    </alternativeName>
</protein>
<dbReference type="PANTHER" id="PTHR30400:SF0">
    <property type="entry name" value="BIOSYNTHETIC PEPTIDOGLYCAN TRANSGLYCOSYLASE"/>
    <property type="match status" value="1"/>
</dbReference>
<comment type="similarity">
    <text evidence="11">Belongs to the glycosyltransferase 51 family.</text>
</comment>